<gene>
    <name evidence="1" type="ORF">N8T08_005746</name>
</gene>
<dbReference type="EMBL" id="JAOPJF010000033">
    <property type="protein sequence ID" value="KAK1144084.1"/>
    <property type="molecule type" value="Genomic_DNA"/>
</dbReference>
<evidence type="ECO:0000313" key="2">
    <source>
        <dbReference type="Proteomes" id="UP001177260"/>
    </source>
</evidence>
<proteinExistence type="predicted"/>
<organism evidence="1 2">
    <name type="scientific">Aspergillus melleus</name>
    <dbReference type="NCBI Taxonomy" id="138277"/>
    <lineage>
        <taxon>Eukaryota</taxon>
        <taxon>Fungi</taxon>
        <taxon>Dikarya</taxon>
        <taxon>Ascomycota</taxon>
        <taxon>Pezizomycotina</taxon>
        <taxon>Eurotiomycetes</taxon>
        <taxon>Eurotiomycetidae</taxon>
        <taxon>Eurotiales</taxon>
        <taxon>Aspergillaceae</taxon>
        <taxon>Aspergillus</taxon>
        <taxon>Aspergillus subgen. Circumdati</taxon>
    </lineage>
</organism>
<name>A0ACC3B179_9EURO</name>
<keyword evidence="2" id="KW-1185">Reference proteome</keyword>
<dbReference type="Proteomes" id="UP001177260">
    <property type="component" value="Unassembled WGS sequence"/>
</dbReference>
<accession>A0ACC3B179</accession>
<sequence length="479" mass="54290">MREDVRYLILFASGVFSHIAYFARGEHHLCGALYLRIFALVLAALTLVKFLHDQYGPIVRIGPTDLSIAHPSAVDIVHGFGTQCTKGPWYDVYRPMVSLHIYRSKVKHDQRRRVWSTAFGDRALRGYELRLHKYRKQLLDQIVARQGQPMSVTKWFYSYSFDVLGDLAFGKSFNMLEIGREHWAVTMINEGVQALGFNLPTWLFRLLVNVPGLARGWRRLFHFAEQQMREQIKAEVEFQTIGSALAAPLKGHEPRQADLDLLRGDGQLIMVAGSETTAVVLSLVIYELARHPEQLEKLRQELVPYVSDPGEEILNSDIQHLEHLNAVIMDVLRLYPPVPTQMQHKTPSEGISVEGVHIPGNTLIWTPLYTIGHSEAAYQEPSKFIPERWTICREMVRDKTAFAPFSTGTFNCIGKPLALLNIRTTIAKIISSFDFALVPRAQGVLVDDIMTEAFSTTLGDLMIVFKKRQGHRSEPTEAG</sequence>
<comment type="caution">
    <text evidence="1">The sequence shown here is derived from an EMBL/GenBank/DDBJ whole genome shotgun (WGS) entry which is preliminary data.</text>
</comment>
<protein>
    <submittedName>
        <fullName evidence="1">Uncharacterized protein</fullName>
    </submittedName>
</protein>
<evidence type="ECO:0000313" key="1">
    <source>
        <dbReference type="EMBL" id="KAK1144084.1"/>
    </source>
</evidence>
<reference evidence="1 2" key="1">
    <citation type="journal article" date="2023" name="ACS Omega">
        <title>Identification of the Neoaspergillic Acid Biosynthesis Gene Cluster by Establishing an In Vitro CRISPR-Ribonucleoprotein Genetic System in Aspergillus melleus.</title>
        <authorList>
            <person name="Yuan B."/>
            <person name="Grau M.F."/>
            <person name="Murata R.M."/>
            <person name="Torok T."/>
            <person name="Venkateswaran K."/>
            <person name="Stajich J.E."/>
            <person name="Wang C.C.C."/>
        </authorList>
    </citation>
    <scope>NUCLEOTIDE SEQUENCE [LARGE SCALE GENOMIC DNA]</scope>
    <source>
        <strain evidence="1 2">IMV 1140</strain>
    </source>
</reference>